<dbReference type="GO" id="GO:0003700">
    <property type="term" value="F:DNA-binding transcription factor activity"/>
    <property type="evidence" value="ECO:0007669"/>
    <property type="project" value="InterPro"/>
</dbReference>
<dbReference type="RefSeq" id="WP_136429003.1">
    <property type="nucleotide sequence ID" value="NZ_SSSM01000006.1"/>
</dbReference>
<dbReference type="OrthoDB" id="8966183at2"/>
<gene>
    <name evidence="2" type="ORF">E6C64_17715</name>
</gene>
<dbReference type="EMBL" id="SSSM01000006">
    <property type="protein sequence ID" value="THG28634.1"/>
    <property type="molecule type" value="Genomic_DNA"/>
</dbReference>
<dbReference type="SMART" id="SM00347">
    <property type="entry name" value="HTH_MARR"/>
    <property type="match status" value="1"/>
</dbReference>
<dbReference type="Gene3D" id="1.10.10.10">
    <property type="entry name" value="Winged helix-like DNA-binding domain superfamily/Winged helix DNA-binding domain"/>
    <property type="match status" value="1"/>
</dbReference>
<protein>
    <submittedName>
        <fullName evidence="2">Winged helix-turn-helix transcriptional regulator</fullName>
    </submittedName>
</protein>
<dbReference type="PANTHER" id="PTHR39515:SF2">
    <property type="entry name" value="HTH-TYPE TRANSCRIPTIONAL REGULATOR RV0880"/>
    <property type="match status" value="1"/>
</dbReference>
<dbReference type="InterPro" id="IPR000835">
    <property type="entry name" value="HTH_MarR-typ"/>
</dbReference>
<evidence type="ECO:0000259" key="1">
    <source>
        <dbReference type="PROSITE" id="PS50995"/>
    </source>
</evidence>
<dbReference type="PROSITE" id="PS50995">
    <property type="entry name" value="HTH_MARR_2"/>
    <property type="match status" value="1"/>
</dbReference>
<proteinExistence type="predicted"/>
<evidence type="ECO:0000313" key="3">
    <source>
        <dbReference type="Proteomes" id="UP000309133"/>
    </source>
</evidence>
<dbReference type="InterPro" id="IPR052526">
    <property type="entry name" value="HTH-type_Bedaq_tolerance"/>
</dbReference>
<dbReference type="InterPro" id="IPR036390">
    <property type="entry name" value="WH_DNA-bd_sf"/>
</dbReference>
<organism evidence="2 3">
    <name type="scientific">Naasia lichenicola</name>
    <dbReference type="NCBI Taxonomy" id="2565933"/>
    <lineage>
        <taxon>Bacteria</taxon>
        <taxon>Bacillati</taxon>
        <taxon>Actinomycetota</taxon>
        <taxon>Actinomycetes</taxon>
        <taxon>Micrococcales</taxon>
        <taxon>Microbacteriaceae</taxon>
        <taxon>Naasia</taxon>
    </lineage>
</organism>
<keyword evidence="3" id="KW-1185">Reference proteome</keyword>
<comment type="caution">
    <text evidence="2">The sequence shown here is derived from an EMBL/GenBank/DDBJ whole genome shotgun (WGS) entry which is preliminary data.</text>
</comment>
<reference evidence="2 3" key="1">
    <citation type="submission" date="2019-04" db="EMBL/GenBank/DDBJ databases">
        <authorList>
            <person name="Jiang L."/>
        </authorList>
    </citation>
    <scope>NUCLEOTIDE SEQUENCE [LARGE SCALE GENOMIC DNA]</scope>
    <source>
        <strain evidence="2 3">YIM 131853</strain>
    </source>
</reference>
<dbReference type="InterPro" id="IPR036388">
    <property type="entry name" value="WH-like_DNA-bd_sf"/>
</dbReference>
<dbReference type="SUPFAM" id="SSF46785">
    <property type="entry name" value="Winged helix' DNA-binding domain"/>
    <property type="match status" value="1"/>
</dbReference>
<accession>A0A4S4FG24</accession>
<feature type="domain" description="HTH marR-type" evidence="1">
    <location>
        <begin position="1"/>
        <end position="138"/>
    </location>
</feature>
<dbReference type="Proteomes" id="UP000309133">
    <property type="component" value="Unassembled WGS sequence"/>
</dbReference>
<dbReference type="PANTHER" id="PTHR39515">
    <property type="entry name" value="CONSERVED PROTEIN"/>
    <property type="match status" value="1"/>
</dbReference>
<dbReference type="AlphaFoldDB" id="A0A4S4FG24"/>
<dbReference type="Pfam" id="PF01047">
    <property type="entry name" value="MarR"/>
    <property type="match status" value="1"/>
</dbReference>
<sequence length="144" mass="15521">MNESVDTLQSLIISAHRLTRIAAQHTGNGTSPAVWRTLSILINDGPMRIGELAAASRVAQPTMTKIVQNLAAEDLIRRIADVDDARAWLIAITPKGQNALNTWLQQVAESAAPLFSDLTADDWAAMRAVASILERHISVSEVAA</sequence>
<evidence type="ECO:0000313" key="2">
    <source>
        <dbReference type="EMBL" id="THG28634.1"/>
    </source>
</evidence>
<name>A0A4S4FG24_9MICO</name>